<dbReference type="PROSITE" id="PS50250">
    <property type="entry name" value="PCI"/>
    <property type="match status" value="1"/>
</dbReference>
<gene>
    <name evidence="9" type="ORF">CTOB1V02_LOCUS7622</name>
</gene>
<organism evidence="9">
    <name type="scientific">Cyprideis torosa</name>
    <dbReference type="NCBI Taxonomy" id="163714"/>
    <lineage>
        <taxon>Eukaryota</taxon>
        <taxon>Metazoa</taxon>
        <taxon>Ecdysozoa</taxon>
        <taxon>Arthropoda</taxon>
        <taxon>Crustacea</taxon>
        <taxon>Oligostraca</taxon>
        <taxon>Ostracoda</taxon>
        <taxon>Podocopa</taxon>
        <taxon>Podocopida</taxon>
        <taxon>Cytherocopina</taxon>
        <taxon>Cytheroidea</taxon>
        <taxon>Cytherideidae</taxon>
        <taxon>Cyprideis</taxon>
    </lineage>
</organism>
<name>A0A7R8ZM74_9CRUS</name>
<dbReference type="GO" id="GO:0005634">
    <property type="term" value="C:nucleus"/>
    <property type="evidence" value="ECO:0007669"/>
    <property type="project" value="TreeGrafter"/>
</dbReference>
<dbReference type="InterPro" id="IPR054179">
    <property type="entry name" value="PSD13_N"/>
</dbReference>
<dbReference type="SMART" id="SM00088">
    <property type="entry name" value="PINT"/>
    <property type="match status" value="1"/>
</dbReference>
<comment type="subunit">
    <text evidence="3">Component of the 19S proteasome regulatory particle complex. The 26S proteasome consists of a 20S core particle (CP) and two 19S regulatory subunits (RP). The regulatory particle is made of a lid composed of 9 subunits including PSMD13, a base containing 6 ATPases and few additional components.</text>
</comment>
<dbReference type="PANTHER" id="PTHR10539:SF0">
    <property type="entry name" value="26S PROTEASOME NON-ATPASE REGULATORY SUBUNIT 13"/>
    <property type="match status" value="1"/>
</dbReference>
<evidence type="ECO:0000256" key="8">
    <source>
        <dbReference type="ARBA" id="ARBA00032323"/>
    </source>
</evidence>
<dbReference type="EMBL" id="OB662259">
    <property type="protein sequence ID" value="CAD7229756.1"/>
    <property type="molecule type" value="Genomic_DNA"/>
</dbReference>
<evidence type="ECO:0000256" key="2">
    <source>
        <dbReference type="ARBA" id="ARBA00006207"/>
    </source>
</evidence>
<evidence type="ECO:0000256" key="6">
    <source>
        <dbReference type="ARBA" id="ARBA00029749"/>
    </source>
</evidence>
<dbReference type="GO" id="GO:0006511">
    <property type="term" value="P:ubiquitin-dependent protein catabolic process"/>
    <property type="evidence" value="ECO:0007669"/>
    <property type="project" value="TreeGrafter"/>
</dbReference>
<dbReference type="PANTHER" id="PTHR10539">
    <property type="entry name" value="26S PROTEASOME NON-ATPASE REGULATORY SUBUNIT 13"/>
    <property type="match status" value="1"/>
</dbReference>
<sequence length="396" mass="45004">MEHSGGEIVTKFRELWSLSDDDLEQDLIRMEYFNNKKVWHQLTLHLLTMFQKPSMRVDKRKLELYQNFIASIEYKVDPLSLMRLVEHIVPPASAEKPAGSILESQDALAFLDKIEPKIKNHPEAVILSKIRRGRILLLSLQDKDAAKKVVEETEVLLNALDGITSVHAPFYLLVSDLARIDADHAAYYRSALRYLGCLKDEEWKALETADKEERALHLSLAALLGEGIYNFGELLAHPILESLKSTSNAWVGDLLLAFNSGDITCFEKLMPQIQSQPDLSRFLLSLRQKICLLCLMEMTFKRPALNRQLSFADIAAETKLPEPEVELLVMKALSLGLVNGTIDQVASKVNLTWVQARVLDRSQMQTLITRLDKWCSDIKHMEIMMEGQAKEIIAHT</sequence>
<dbReference type="OrthoDB" id="1093at2759"/>
<dbReference type="Pfam" id="PF01399">
    <property type="entry name" value="PCI"/>
    <property type="match status" value="1"/>
</dbReference>
<comment type="function">
    <text evidence="1">Component of the 26S proteasome, a multiprotein complex involved in the ATP-dependent degradation of ubiquitinated proteins. This complex plays a key role in the maintenance of protein homeostasis by removing misfolded or damaged proteins, which could impair cellular functions, and by removing proteins whose functions are no longer required. Therefore, the proteasome participates in numerous cellular processes, including cell cycle progression, apoptosis, or DNA damage repair.</text>
</comment>
<proteinExistence type="inferred from homology"/>
<evidence type="ECO:0000256" key="1">
    <source>
        <dbReference type="ARBA" id="ARBA00002362"/>
    </source>
</evidence>
<evidence type="ECO:0000256" key="3">
    <source>
        <dbReference type="ARBA" id="ARBA00011441"/>
    </source>
</evidence>
<reference evidence="9" key="1">
    <citation type="submission" date="2020-11" db="EMBL/GenBank/DDBJ databases">
        <authorList>
            <person name="Tran Van P."/>
        </authorList>
    </citation>
    <scope>NUCLEOTIDE SEQUENCE</scope>
</reference>
<dbReference type="InterPro" id="IPR000717">
    <property type="entry name" value="PCI_dom"/>
</dbReference>
<dbReference type="SUPFAM" id="SSF46785">
    <property type="entry name" value="Winged helix' DNA-binding domain"/>
    <property type="match status" value="1"/>
</dbReference>
<dbReference type="InterPro" id="IPR035298">
    <property type="entry name" value="PSMD13"/>
</dbReference>
<dbReference type="GO" id="GO:0008541">
    <property type="term" value="C:proteasome regulatory particle, lid subcomplex"/>
    <property type="evidence" value="ECO:0007669"/>
    <property type="project" value="TreeGrafter"/>
</dbReference>
<dbReference type="AlphaFoldDB" id="A0A7R8ZM74"/>
<evidence type="ECO:0000313" key="9">
    <source>
        <dbReference type="EMBL" id="CAD7229756.1"/>
    </source>
</evidence>
<dbReference type="InterPro" id="IPR036390">
    <property type="entry name" value="WH_DNA-bd_sf"/>
</dbReference>
<dbReference type="GO" id="GO:0005198">
    <property type="term" value="F:structural molecule activity"/>
    <property type="evidence" value="ECO:0007669"/>
    <property type="project" value="TreeGrafter"/>
</dbReference>
<keyword evidence="5" id="KW-0647">Proteasome</keyword>
<accession>A0A7R8ZM74</accession>
<evidence type="ECO:0000256" key="4">
    <source>
        <dbReference type="ARBA" id="ARBA00015732"/>
    </source>
</evidence>
<evidence type="ECO:0000256" key="5">
    <source>
        <dbReference type="ARBA" id="ARBA00022942"/>
    </source>
</evidence>
<comment type="similarity">
    <text evidence="2">Belongs to the proteasome subunit S11 family.</text>
</comment>
<dbReference type="Pfam" id="PF22037">
    <property type="entry name" value="PSD13_N"/>
    <property type="match status" value="1"/>
</dbReference>
<dbReference type="GO" id="GO:0005829">
    <property type="term" value="C:cytosol"/>
    <property type="evidence" value="ECO:0007669"/>
    <property type="project" value="TreeGrafter"/>
</dbReference>
<evidence type="ECO:0000256" key="7">
    <source>
        <dbReference type="ARBA" id="ARBA00031303"/>
    </source>
</evidence>
<protein>
    <recommendedName>
        <fullName evidence="4">26S proteasome non-ATPase regulatory subunit 13</fullName>
    </recommendedName>
    <alternativeName>
        <fullName evidence="6">26S proteasome regulatory subunit RPN9</fullName>
    </alternativeName>
    <alternativeName>
        <fullName evidence="8">26S proteasome regulatory subunit S11</fullName>
    </alternativeName>
    <alternativeName>
        <fullName evidence="7">26S proteasome regulatory subunit p40.5</fullName>
    </alternativeName>
</protein>